<keyword evidence="3" id="KW-0732">Signal</keyword>
<evidence type="ECO:0000313" key="5">
    <source>
        <dbReference type="Proteomes" id="UP000318741"/>
    </source>
</evidence>
<organism evidence="4 5">
    <name type="scientific">Alienimonas californiensis</name>
    <dbReference type="NCBI Taxonomy" id="2527989"/>
    <lineage>
        <taxon>Bacteria</taxon>
        <taxon>Pseudomonadati</taxon>
        <taxon>Planctomycetota</taxon>
        <taxon>Planctomycetia</taxon>
        <taxon>Planctomycetales</taxon>
        <taxon>Planctomycetaceae</taxon>
        <taxon>Alienimonas</taxon>
    </lineage>
</organism>
<dbReference type="RefSeq" id="WP_165700906.1">
    <property type="nucleotide sequence ID" value="NZ_CP036265.1"/>
</dbReference>
<dbReference type="PANTHER" id="PTHR30344:SF1">
    <property type="entry name" value="6-PHOSPHOGLUCONOLACTONASE"/>
    <property type="match status" value="1"/>
</dbReference>
<dbReference type="InterPro" id="IPR015943">
    <property type="entry name" value="WD40/YVTN_repeat-like_dom_sf"/>
</dbReference>
<reference evidence="4 5" key="1">
    <citation type="submission" date="2019-02" db="EMBL/GenBank/DDBJ databases">
        <title>Deep-cultivation of Planctomycetes and their phenomic and genomic characterization uncovers novel biology.</title>
        <authorList>
            <person name="Wiegand S."/>
            <person name="Jogler M."/>
            <person name="Boedeker C."/>
            <person name="Pinto D."/>
            <person name="Vollmers J."/>
            <person name="Rivas-Marin E."/>
            <person name="Kohn T."/>
            <person name="Peeters S.H."/>
            <person name="Heuer A."/>
            <person name="Rast P."/>
            <person name="Oberbeckmann S."/>
            <person name="Bunk B."/>
            <person name="Jeske O."/>
            <person name="Meyerdierks A."/>
            <person name="Storesund J.E."/>
            <person name="Kallscheuer N."/>
            <person name="Luecker S."/>
            <person name="Lage O.M."/>
            <person name="Pohl T."/>
            <person name="Merkel B.J."/>
            <person name="Hornburger P."/>
            <person name="Mueller R.-W."/>
            <person name="Bruemmer F."/>
            <person name="Labrenz M."/>
            <person name="Spormann A.M."/>
            <person name="Op den Camp H."/>
            <person name="Overmann J."/>
            <person name="Amann R."/>
            <person name="Jetten M.S.M."/>
            <person name="Mascher T."/>
            <person name="Medema M.H."/>
            <person name="Devos D.P."/>
            <person name="Kaster A.-K."/>
            <person name="Ovreas L."/>
            <person name="Rohde M."/>
            <person name="Galperin M.Y."/>
            <person name="Jogler C."/>
        </authorList>
    </citation>
    <scope>NUCLEOTIDE SEQUENCE [LARGE SCALE GENOMIC DNA]</scope>
    <source>
        <strain evidence="4 5">CA12</strain>
    </source>
</reference>
<keyword evidence="2" id="KW-0119">Carbohydrate metabolism</keyword>
<name>A0A517PFH6_9PLAN</name>
<accession>A0A517PFH6</accession>
<dbReference type="AlphaFoldDB" id="A0A517PFH6"/>
<dbReference type="GO" id="GO:0006006">
    <property type="term" value="P:glucose metabolic process"/>
    <property type="evidence" value="ECO:0007669"/>
    <property type="project" value="UniProtKB-KW"/>
</dbReference>
<evidence type="ECO:0000256" key="1">
    <source>
        <dbReference type="ARBA" id="ARBA00005564"/>
    </source>
</evidence>
<comment type="similarity">
    <text evidence="1">Belongs to the cycloisomerase 2 family.</text>
</comment>
<gene>
    <name evidence="4" type="primary">pgl</name>
    <name evidence="4" type="ORF">CA12_42430</name>
</gene>
<sequence precursor="true">MLATALLLAAMSADPAANSPATASNAAGSIPVYLGTGADGIYWTTLDPATGALSEPTRAAAIERPGFLAAHPSGRKLYAVTEGTSVTEFTVEGDGSLTETGEASVAPGGANAGPCHVDVMPGGGAVIAANYGGGSVSSFSLSADGSLGERASFVQHEGSSVDPKRQTAPHAHCSTPAPGGRFAVFADLGLDKLFVYEVDAETGALSEHSVADTPPGGGPRHIAFTPDGRFAYCCLEMGNELLALKWDGEAGTLTPIETKPTLPEDWTGGGTTAEVRVHPGGSFVYVTNRGHNSIAVYGIADDGTLTPVEIAPATVEIPRGMNLTPDGRFLIACGQNTDDVVSFSVDLKTGRLTPTGSRVSVPKPIDALPLPTR</sequence>
<dbReference type="KEGG" id="acaf:CA12_42430"/>
<keyword evidence="2" id="KW-0313">Glucose metabolism</keyword>
<dbReference type="EMBL" id="CP036265">
    <property type="protein sequence ID" value="QDT18104.1"/>
    <property type="molecule type" value="Genomic_DNA"/>
</dbReference>
<feature type="chain" id="PRO_5021947495" evidence="3">
    <location>
        <begin position="17"/>
        <end position="373"/>
    </location>
</feature>
<dbReference type="InterPro" id="IPR011048">
    <property type="entry name" value="Haem_d1_sf"/>
</dbReference>
<dbReference type="Proteomes" id="UP000318741">
    <property type="component" value="Chromosome"/>
</dbReference>
<dbReference type="PANTHER" id="PTHR30344">
    <property type="entry name" value="6-PHOSPHOGLUCONOLACTONASE-RELATED"/>
    <property type="match status" value="1"/>
</dbReference>
<dbReference type="Pfam" id="PF10282">
    <property type="entry name" value="Lactonase"/>
    <property type="match status" value="1"/>
</dbReference>
<dbReference type="InterPro" id="IPR050282">
    <property type="entry name" value="Cycloisomerase_2"/>
</dbReference>
<keyword evidence="5" id="KW-1185">Reference proteome</keyword>
<dbReference type="InterPro" id="IPR019405">
    <property type="entry name" value="Lactonase_7-beta_prop"/>
</dbReference>
<proteinExistence type="inferred from homology"/>
<evidence type="ECO:0000313" key="4">
    <source>
        <dbReference type="EMBL" id="QDT18104.1"/>
    </source>
</evidence>
<dbReference type="GO" id="GO:0005829">
    <property type="term" value="C:cytosol"/>
    <property type="evidence" value="ECO:0007669"/>
    <property type="project" value="TreeGrafter"/>
</dbReference>
<protein>
    <submittedName>
        <fullName evidence="4">6-phosphogluconolactonase</fullName>
        <ecNumber evidence="4">3.1.1.31</ecNumber>
    </submittedName>
</protein>
<feature type="signal peptide" evidence="3">
    <location>
        <begin position="1"/>
        <end position="16"/>
    </location>
</feature>
<dbReference type="GO" id="GO:0017057">
    <property type="term" value="F:6-phosphogluconolactonase activity"/>
    <property type="evidence" value="ECO:0007669"/>
    <property type="project" value="UniProtKB-EC"/>
</dbReference>
<keyword evidence="4" id="KW-0378">Hydrolase</keyword>
<evidence type="ECO:0000256" key="3">
    <source>
        <dbReference type="SAM" id="SignalP"/>
    </source>
</evidence>
<evidence type="ECO:0000256" key="2">
    <source>
        <dbReference type="ARBA" id="ARBA00022526"/>
    </source>
</evidence>
<dbReference type="SUPFAM" id="SSF51004">
    <property type="entry name" value="C-terminal (heme d1) domain of cytochrome cd1-nitrite reductase"/>
    <property type="match status" value="1"/>
</dbReference>
<dbReference type="EC" id="3.1.1.31" evidence="4"/>
<dbReference type="Gene3D" id="2.130.10.10">
    <property type="entry name" value="YVTN repeat-like/Quinoprotein amine dehydrogenase"/>
    <property type="match status" value="1"/>
</dbReference>